<gene>
    <name evidence="2" type="ORF">MENT_LOCUS37463</name>
</gene>
<reference evidence="2 3" key="1">
    <citation type="submission" date="2020-08" db="EMBL/GenBank/DDBJ databases">
        <authorList>
            <person name="Koutsovoulos G."/>
            <person name="Danchin GJ E."/>
        </authorList>
    </citation>
    <scope>NUCLEOTIDE SEQUENCE [LARGE SCALE GENOMIC DNA]</scope>
</reference>
<comment type="caution">
    <text evidence="2">The sequence shown here is derived from an EMBL/GenBank/DDBJ whole genome shotgun (WGS) entry which is preliminary data.</text>
</comment>
<proteinExistence type="predicted"/>
<dbReference type="EMBL" id="CAJEWN010000528">
    <property type="protein sequence ID" value="CAD2185062.1"/>
    <property type="molecule type" value="Genomic_DNA"/>
</dbReference>
<organism evidence="2 3">
    <name type="scientific">Meloidogyne enterolobii</name>
    <name type="common">Root-knot nematode worm</name>
    <name type="synonym">Meloidogyne mayaguensis</name>
    <dbReference type="NCBI Taxonomy" id="390850"/>
    <lineage>
        <taxon>Eukaryota</taxon>
        <taxon>Metazoa</taxon>
        <taxon>Ecdysozoa</taxon>
        <taxon>Nematoda</taxon>
        <taxon>Chromadorea</taxon>
        <taxon>Rhabditida</taxon>
        <taxon>Tylenchina</taxon>
        <taxon>Tylenchomorpha</taxon>
        <taxon>Tylenchoidea</taxon>
        <taxon>Meloidogynidae</taxon>
        <taxon>Meloidogyninae</taxon>
        <taxon>Meloidogyne</taxon>
    </lineage>
</organism>
<name>A0A6V7WDI2_MELEN</name>
<dbReference type="AlphaFoldDB" id="A0A6V7WDI2"/>
<feature type="chain" id="PRO_5028353468" evidence="1">
    <location>
        <begin position="21"/>
        <end position="132"/>
    </location>
</feature>
<evidence type="ECO:0000313" key="3">
    <source>
        <dbReference type="Proteomes" id="UP000580250"/>
    </source>
</evidence>
<evidence type="ECO:0000256" key="1">
    <source>
        <dbReference type="SAM" id="SignalP"/>
    </source>
</evidence>
<dbReference type="Proteomes" id="UP000580250">
    <property type="component" value="Unassembled WGS sequence"/>
</dbReference>
<keyword evidence="1" id="KW-0732">Signal</keyword>
<protein>
    <submittedName>
        <fullName evidence="2">Uncharacterized protein</fullName>
    </submittedName>
</protein>
<accession>A0A6V7WDI2</accession>
<feature type="signal peptide" evidence="1">
    <location>
        <begin position="1"/>
        <end position="20"/>
    </location>
</feature>
<evidence type="ECO:0000313" key="2">
    <source>
        <dbReference type="EMBL" id="CAD2185062.1"/>
    </source>
</evidence>
<sequence length="132" mass="16003">MIKFNFIILIHLIIFLKIQCAGKQIHVEVKIKDDWEEKREFIYLKNVEIKERFVVKVIEKQNNQHDSINKNLEVYLRSIDLNLDKNIFEVEINDRSKYFPSDQLKKKILIEITNNEIIQNFLPGLEKMVYFY</sequence>